<evidence type="ECO:0000313" key="4">
    <source>
        <dbReference type="Proteomes" id="UP000271291"/>
    </source>
</evidence>
<evidence type="ECO:0000313" key="5">
    <source>
        <dbReference type="Proteomes" id="UP000501753"/>
    </source>
</evidence>
<dbReference type="Proteomes" id="UP000271291">
    <property type="component" value="Chromosome"/>
</dbReference>
<evidence type="ECO:0000313" key="2">
    <source>
        <dbReference type="EMBL" id="AZS89821.1"/>
    </source>
</evidence>
<dbReference type="EMBL" id="CP034687">
    <property type="protein sequence ID" value="AZS89821.1"/>
    <property type="molecule type" value="Genomic_DNA"/>
</dbReference>
<name>A0A3Q9L209_STRGD</name>
<keyword evidence="1" id="KW-0472">Membrane</keyword>
<dbReference type="AlphaFoldDB" id="A0A3Q9L209"/>
<evidence type="ECO:0000313" key="3">
    <source>
        <dbReference type="EMBL" id="QCN90802.1"/>
    </source>
</evidence>
<sequence length="128" mass="12506">MPPPPIAPGGPGQPAYGYPGGYGYPTAPGYGAQGVGGYPAWAGGMTPPPSNGMGTAALVLGILAAVGFCFWPLAIVLGVLALIFGGIGRAKATRGEATNPGVALAGMICGGFGVLFGIGMFTLVFASF</sequence>
<feature type="transmembrane region" description="Helical" evidence="1">
    <location>
        <begin position="104"/>
        <end position="126"/>
    </location>
</feature>
<dbReference type="Proteomes" id="UP000501753">
    <property type="component" value="Chromosome"/>
</dbReference>
<accession>A0A3Q9L209</accession>
<reference evidence="3 5" key="1">
    <citation type="submission" date="2018-04" db="EMBL/GenBank/DDBJ databases">
        <title>Complete genome sequences of Streptomyces griseoviridis K61 and characterization of antagonistic properties of biological control agents.</title>
        <authorList>
            <person name="Mariita R.M."/>
            <person name="Sello J.K."/>
        </authorList>
    </citation>
    <scope>NUCLEOTIDE SEQUENCE [LARGE SCALE GENOMIC DNA]</scope>
    <source>
        <strain evidence="3 5">K61</strain>
    </source>
</reference>
<dbReference type="EMBL" id="CP029078">
    <property type="protein sequence ID" value="QCN90802.1"/>
    <property type="molecule type" value="Genomic_DNA"/>
</dbReference>
<protein>
    <submittedName>
        <fullName evidence="2">DUF4190 domain-containing protein</fullName>
    </submittedName>
</protein>
<dbReference type="OrthoDB" id="4338073at2"/>
<gene>
    <name evidence="3" type="ORF">DDJ31_27960</name>
    <name evidence="2" type="ORF">ELQ87_11345</name>
</gene>
<proteinExistence type="predicted"/>
<keyword evidence="1" id="KW-1133">Transmembrane helix</keyword>
<reference evidence="2 4" key="2">
    <citation type="submission" date="2018-12" db="EMBL/GenBank/DDBJ databases">
        <title>Streptomyces griseoviridis F1-27 complete genome.</title>
        <authorList>
            <person name="Mariita R.M."/>
            <person name="Sello J.K."/>
        </authorList>
    </citation>
    <scope>NUCLEOTIDE SEQUENCE [LARGE SCALE GENOMIC DNA]</scope>
    <source>
        <strain evidence="2 4">F1-27</strain>
    </source>
</reference>
<organism evidence="2 4">
    <name type="scientific">Streptomyces griseoviridis</name>
    <dbReference type="NCBI Taxonomy" id="45398"/>
    <lineage>
        <taxon>Bacteria</taxon>
        <taxon>Bacillati</taxon>
        <taxon>Actinomycetota</taxon>
        <taxon>Actinomycetes</taxon>
        <taxon>Kitasatosporales</taxon>
        <taxon>Streptomycetaceae</taxon>
        <taxon>Streptomyces</taxon>
    </lineage>
</organism>
<dbReference type="KEGG" id="sgd:ELQ87_11345"/>
<feature type="transmembrane region" description="Helical" evidence="1">
    <location>
        <begin position="56"/>
        <end position="84"/>
    </location>
</feature>
<keyword evidence="1" id="KW-0812">Transmembrane</keyword>
<evidence type="ECO:0000256" key="1">
    <source>
        <dbReference type="SAM" id="Phobius"/>
    </source>
</evidence>
<keyword evidence="5" id="KW-1185">Reference proteome</keyword>